<dbReference type="GO" id="GO:1990904">
    <property type="term" value="C:ribonucleoprotein complex"/>
    <property type="evidence" value="ECO:0007669"/>
    <property type="project" value="UniProtKB-KW"/>
</dbReference>
<evidence type="ECO:0000256" key="1">
    <source>
        <dbReference type="ARBA" id="ARBA00005781"/>
    </source>
</evidence>
<keyword evidence="4" id="KW-0150">Chloroplast</keyword>
<dbReference type="EMBL" id="KY407656">
    <property type="protein sequence ID" value="ARK14420.1"/>
    <property type="molecule type" value="Genomic_DNA"/>
</dbReference>
<keyword evidence="4" id="KW-0934">Plastid</keyword>
<dbReference type="Pfam" id="PF01245">
    <property type="entry name" value="Ribosomal_L19"/>
    <property type="match status" value="1"/>
</dbReference>
<dbReference type="GeneID" id="32884140"/>
<dbReference type="PANTHER" id="PTHR15680">
    <property type="entry name" value="RIBOSOMAL PROTEIN L19"/>
    <property type="match status" value="1"/>
</dbReference>
<comment type="similarity">
    <text evidence="1">Belongs to the bacterial ribosomal protein bL19 family.</text>
</comment>
<dbReference type="NCBIfam" id="TIGR01024">
    <property type="entry name" value="rplS_bact"/>
    <property type="match status" value="1"/>
</dbReference>
<geneLocation type="chloroplast" evidence="4"/>
<dbReference type="InterPro" id="IPR038657">
    <property type="entry name" value="Ribosomal_bL19_sf"/>
</dbReference>
<dbReference type="PRINTS" id="PR00061">
    <property type="entry name" value="RIBOSOMALL19"/>
</dbReference>
<evidence type="ECO:0000256" key="3">
    <source>
        <dbReference type="ARBA" id="ARBA00023274"/>
    </source>
</evidence>
<keyword evidence="2 4" id="KW-0689">Ribosomal protein</keyword>
<dbReference type="SUPFAM" id="SSF50104">
    <property type="entry name" value="Translation proteins SH3-like domain"/>
    <property type="match status" value="1"/>
</dbReference>
<dbReference type="PANTHER" id="PTHR15680:SF9">
    <property type="entry name" value="LARGE RIBOSOMAL SUBUNIT PROTEIN BL19M"/>
    <property type="match status" value="1"/>
</dbReference>
<reference evidence="4" key="1">
    <citation type="journal article" date="2017" name="Sci. Rep.">
        <title>Divergent copies of the large inverted repeat in the chloroplast genomes of ulvophycean green algae.</title>
        <authorList>
            <person name="Turmel M."/>
            <person name="Otis C."/>
            <person name="Lemieux C."/>
        </authorList>
    </citation>
    <scope>NUCLEOTIDE SEQUENCE</scope>
</reference>
<protein>
    <submittedName>
        <fullName evidence="4">Ribosomal protein L19</fullName>
    </submittedName>
</protein>
<dbReference type="GO" id="GO:0003735">
    <property type="term" value="F:structural constituent of ribosome"/>
    <property type="evidence" value="ECO:0007669"/>
    <property type="project" value="InterPro"/>
</dbReference>
<dbReference type="RefSeq" id="YP_009367436.1">
    <property type="nucleotide sequence ID" value="NC_034709.1"/>
</dbReference>
<name>A0A1W6EGA7_SARMC</name>
<dbReference type="InterPro" id="IPR001857">
    <property type="entry name" value="Ribosomal_bL19"/>
</dbReference>
<dbReference type="InterPro" id="IPR008991">
    <property type="entry name" value="Translation_prot_SH3-like_sf"/>
</dbReference>
<proteinExistence type="inferred from homology"/>
<evidence type="ECO:0000313" key="4">
    <source>
        <dbReference type="EMBL" id="ARK14420.1"/>
    </source>
</evidence>
<dbReference type="Gene3D" id="2.30.30.790">
    <property type="match status" value="1"/>
</dbReference>
<organism evidence="4">
    <name type="scientific">Sarcinofilum mucosum</name>
    <name type="common">Green alga</name>
    <name type="synonym">Pseudoschizomeris mucosa</name>
    <dbReference type="NCBI Taxonomy" id="141643"/>
    <lineage>
        <taxon>Eukaryota</taxon>
        <taxon>Viridiplantae</taxon>
        <taxon>Chlorophyta</taxon>
        <taxon>core chlorophytes</taxon>
        <taxon>Ulvophyceae</taxon>
        <taxon>OUU clade</taxon>
        <taxon>Ulotrichales</taxon>
        <taxon>Sarcinofilaceae</taxon>
        <taxon>Sarcinofilum</taxon>
    </lineage>
</organism>
<evidence type="ECO:0000256" key="2">
    <source>
        <dbReference type="ARBA" id="ARBA00022980"/>
    </source>
</evidence>
<accession>A0A1W6EGA7</accession>
<dbReference type="GO" id="GO:0005840">
    <property type="term" value="C:ribosome"/>
    <property type="evidence" value="ECO:0007669"/>
    <property type="project" value="UniProtKB-KW"/>
</dbReference>
<dbReference type="GO" id="GO:0006412">
    <property type="term" value="P:translation"/>
    <property type="evidence" value="ECO:0007669"/>
    <property type="project" value="InterPro"/>
</dbReference>
<keyword evidence="3" id="KW-0687">Ribonucleoprotein</keyword>
<dbReference type="AlphaFoldDB" id="A0A1W6EGA7"/>
<sequence length="93" mass="10315">MKLSQLVKSIESDFLKKDLPAFNVGNLVNVNVLIQESNKKRLQSYQGTITSQHKAGLNSTITVRRVSKGVGVDRIFPIHSPDIQSIEVVPSKK</sequence>
<gene>
    <name evidence="4" type="primary">rpl19</name>
</gene>